<gene>
    <name evidence="1" type="ORF">A3A33_01625</name>
</gene>
<dbReference type="InterPro" id="IPR036514">
    <property type="entry name" value="SGNH_hydro_sf"/>
</dbReference>
<dbReference type="EMBL" id="MGKP01000001">
    <property type="protein sequence ID" value="OGN30004.1"/>
    <property type="molecule type" value="Genomic_DNA"/>
</dbReference>
<evidence type="ECO:0000313" key="1">
    <source>
        <dbReference type="EMBL" id="OGN30004.1"/>
    </source>
</evidence>
<dbReference type="Proteomes" id="UP000179047">
    <property type="component" value="Unassembled WGS sequence"/>
</dbReference>
<dbReference type="Gene3D" id="3.40.50.1110">
    <property type="entry name" value="SGNH hydrolase"/>
    <property type="match status" value="2"/>
</dbReference>
<proteinExistence type="predicted"/>
<organism evidence="1 2">
    <name type="scientific">Candidatus Yanofskybacteria bacterium RIFCSPLOWO2_01_FULL_49_25</name>
    <dbReference type="NCBI Taxonomy" id="1802701"/>
    <lineage>
        <taxon>Bacteria</taxon>
        <taxon>Candidatus Yanofskyibacteriota</taxon>
    </lineage>
</organism>
<dbReference type="AlphaFoldDB" id="A0A1F8GX71"/>
<dbReference type="SUPFAM" id="SSF52266">
    <property type="entry name" value="SGNH hydrolase"/>
    <property type="match status" value="1"/>
</dbReference>
<reference evidence="1 2" key="1">
    <citation type="journal article" date="2016" name="Nat. Commun.">
        <title>Thousands of microbial genomes shed light on interconnected biogeochemical processes in an aquifer system.</title>
        <authorList>
            <person name="Anantharaman K."/>
            <person name="Brown C.T."/>
            <person name="Hug L.A."/>
            <person name="Sharon I."/>
            <person name="Castelle C.J."/>
            <person name="Probst A.J."/>
            <person name="Thomas B.C."/>
            <person name="Singh A."/>
            <person name="Wilkins M.J."/>
            <person name="Karaoz U."/>
            <person name="Brodie E.L."/>
            <person name="Williams K.H."/>
            <person name="Hubbard S.S."/>
            <person name="Banfield J.F."/>
        </authorList>
    </citation>
    <scope>NUCLEOTIDE SEQUENCE [LARGE SCALE GENOMIC DNA]</scope>
</reference>
<evidence type="ECO:0000313" key="2">
    <source>
        <dbReference type="Proteomes" id="UP000179047"/>
    </source>
</evidence>
<protein>
    <recommendedName>
        <fullName evidence="3">SGNH hydrolase-type esterase domain-containing protein</fullName>
    </recommendedName>
</protein>
<sequence length="365" mass="41403">MKRTIGVLILIMILVEVVGYIIQRSTMVAPISSIMPDEVLNHTLRPNLNLIDYARDIPYTVYTNSQSWAEHSDVSQQKPPGVYRIFYVGDSNTHGVVEEHERLAEIVERELNAKGMRVEVVNTGTPSYSPILHYLLIKNKILALAPDLVIINVDMTDVRDDMLYRSLAEFDERGFPKDVHPSDEKQQQLYYLTPQGLVKIPLSQRMNAYAVKHSIIIRSLERVMLKIIGRKTPDPTAIPAPGDWLKLTWDEKTQDGAAYSMGILSETVHMLNLHGVRVMLTGVPHYPQYTGQWSAQPHTVLAETARALNVPYLNSYEALKEQISGTPVTLYYWRTDPTHFNKAGNAIWAQAQLEFLLTSKLLPSR</sequence>
<evidence type="ECO:0008006" key="3">
    <source>
        <dbReference type="Google" id="ProtNLM"/>
    </source>
</evidence>
<dbReference type="STRING" id="1802701.A3A33_01625"/>
<accession>A0A1F8GX71</accession>
<comment type="caution">
    <text evidence="1">The sequence shown here is derived from an EMBL/GenBank/DDBJ whole genome shotgun (WGS) entry which is preliminary data.</text>
</comment>
<name>A0A1F8GX71_9BACT</name>